<dbReference type="HOGENOM" id="CLU_3069426_0_0_1"/>
<evidence type="ECO:0000313" key="1">
    <source>
        <dbReference type="EMBL" id="EKM59820.1"/>
    </source>
</evidence>
<organism evidence="1 2">
    <name type="scientific">Phanerochaete carnosa (strain HHB-10118-sp)</name>
    <name type="common">White-rot fungus</name>
    <name type="synonym">Peniophora carnosa</name>
    <dbReference type="NCBI Taxonomy" id="650164"/>
    <lineage>
        <taxon>Eukaryota</taxon>
        <taxon>Fungi</taxon>
        <taxon>Dikarya</taxon>
        <taxon>Basidiomycota</taxon>
        <taxon>Agaricomycotina</taxon>
        <taxon>Agaricomycetes</taxon>
        <taxon>Polyporales</taxon>
        <taxon>Phanerochaetaceae</taxon>
        <taxon>Phanerochaete</taxon>
    </lineage>
</organism>
<gene>
    <name evidence="1" type="ORF">PHACADRAFT_250551</name>
</gene>
<dbReference type="AlphaFoldDB" id="K5WKB7"/>
<dbReference type="GeneID" id="18914954"/>
<name>K5WKB7_PHACS</name>
<keyword evidence="2" id="KW-1185">Reference proteome</keyword>
<sequence>MCVTCTCEDISRIPKHKNGPYKPRELTLTRSPLQDGPGRVVGWGAAIQVGTTY</sequence>
<dbReference type="RefSeq" id="XP_007392373.1">
    <property type="nucleotide sequence ID" value="XM_007392311.1"/>
</dbReference>
<dbReference type="InParanoid" id="K5WKB7"/>
<proteinExistence type="predicted"/>
<dbReference type="KEGG" id="pco:PHACADRAFT_250551"/>
<evidence type="ECO:0000313" key="2">
    <source>
        <dbReference type="Proteomes" id="UP000008370"/>
    </source>
</evidence>
<protein>
    <submittedName>
        <fullName evidence="1">Uncharacterized protein</fullName>
    </submittedName>
</protein>
<accession>K5WKB7</accession>
<dbReference type="EMBL" id="JH930469">
    <property type="protein sequence ID" value="EKM59820.1"/>
    <property type="molecule type" value="Genomic_DNA"/>
</dbReference>
<dbReference type="Proteomes" id="UP000008370">
    <property type="component" value="Unassembled WGS sequence"/>
</dbReference>
<reference evidence="1 2" key="1">
    <citation type="journal article" date="2012" name="BMC Genomics">
        <title>Comparative genomics of the white-rot fungi, Phanerochaete carnosa and P. chrysosporium, to elucidate the genetic basis of the distinct wood types they colonize.</title>
        <authorList>
            <person name="Suzuki H."/>
            <person name="MacDonald J."/>
            <person name="Syed K."/>
            <person name="Salamov A."/>
            <person name="Hori C."/>
            <person name="Aerts A."/>
            <person name="Henrissat B."/>
            <person name="Wiebenga A."/>
            <person name="vanKuyk P.A."/>
            <person name="Barry K."/>
            <person name="Lindquist E."/>
            <person name="LaButti K."/>
            <person name="Lapidus A."/>
            <person name="Lucas S."/>
            <person name="Coutinho P."/>
            <person name="Gong Y."/>
            <person name="Samejima M."/>
            <person name="Mahadevan R."/>
            <person name="Abou-Zaid M."/>
            <person name="de Vries R.P."/>
            <person name="Igarashi K."/>
            <person name="Yadav J.S."/>
            <person name="Grigoriev I.V."/>
            <person name="Master E.R."/>
        </authorList>
    </citation>
    <scope>NUCLEOTIDE SEQUENCE [LARGE SCALE GENOMIC DNA]</scope>
    <source>
        <strain evidence="1 2">HHB-10118-sp</strain>
    </source>
</reference>